<dbReference type="PANTHER" id="PTHR37426:SF1">
    <property type="entry name" value="RIBOSOMAL RNA LARGE SUBUNIT METHYLTRANSFERASE J"/>
    <property type="match status" value="1"/>
</dbReference>
<dbReference type="SUPFAM" id="SSF53335">
    <property type="entry name" value="S-adenosyl-L-methionine-dependent methyltransferases"/>
    <property type="match status" value="1"/>
</dbReference>
<feature type="binding site" evidence="1">
    <location>
        <position position="126"/>
    </location>
    <ligand>
        <name>S-adenosyl-L-methionine</name>
        <dbReference type="ChEBI" id="CHEBI:59789"/>
    </ligand>
</feature>
<feature type="binding site" evidence="1">
    <location>
        <position position="172"/>
    </location>
    <ligand>
        <name>S-adenosyl-L-methionine</name>
        <dbReference type="ChEBI" id="CHEBI:59789"/>
    </ligand>
</feature>
<feature type="binding site" evidence="1">
    <location>
        <begin position="151"/>
        <end position="152"/>
    </location>
    <ligand>
        <name>S-adenosyl-L-methionine</name>
        <dbReference type="ChEBI" id="CHEBI:59789"/>
    </ligand>
</feature>
<dbReference type="EMBL" id="JAUSVO010000001">
    <property type="protein sequence ID" value="MDQ0435801.1"/>
    <property type="molecule type" value="Genomic_DNA"/>
</dbReference>
<reference evidence="2 3" key="1">
    <citation type="submission" date="2023-07" db="EMBL/GenBank/DDBJ databases">
        <title>Genomic Encyclopedia of Type Strains, Phase IV (KMG-IV): sequencing the most valuable type-strain genomes for metagenomic binning, comparative biology and taxonomic classification.</title>
        <authorList>
            <person name="Goeker M."/>
        </authorList>
    </citation>
    <scope>NUCLEOTIDE SEQUENCE [LARGE SCALE GENOMIC DNA]</scope>
    <source>
        <strain evidence="2 3">B6-8</strain>
    </source>
</reference>
<keyword evidence="1" id="KW-0949">S-adenosyl-L-methionine</keyword>
<dbReference type="InterPro" id="IPR029063">
    <property type="entry name" value="SAM-dependent_MTases_sf"/>
</dbReference>
<feature type="binding site" evidence="1">
    <location>
        <position position="18"/>
    </location>
    <ligand>
        <name>S-adenosyl-L-methionine</name>
        <dbReference type="ChEBI" id="CHEBI:59789"/>
    </ligand>
</feature>
<dbReference type="HAMAP" id="MF_00934">
    <property type="entry name" value="23SrRNA_methyltr_J"/>
    <property type="match status" value="1"/>
</dbReference>
<dbReference type="Proteomes" id="UP001241603">
    <property type="component" value="Unassembled WGS sequence"/>
</dbReference>
<dbReference type="EC" id="2.1.1.266" evidence="1"/>
<evidence type="ECO:0000313" key="3">
    <source>
        <dbReference type="Proteomes" id="UP001241603"/>
    </source>
</evidence>
<comment type="catalytic activity">
    <reaction evidence="1">
        <text>adenosine(2030) in 23S rRNA + S-adenosyl-L-methionine = N(6)-methyladenosine(2030) in 23S rRNA + S-adenosyl-L-homocysteine + H(+)</text>
        <dbReference type="Rhea" id="RHEA:43736"/>
        <dbReference type="Rhea" id="RHEA-COMP:10668"/>
        <dbReference type="Rhea" id="RHEA-COMP:10669"/>
        <dbReference type="ChEBI" id="CHEBI:15378"/>
        <dbReference type="ChEBI" id="CHEBI:57856"/>
        <dbReference type="ChEBI" id="CHEBI:59789"/>
        <dbReference type="ChEBI" id="CHEBI:74411"/>
        <dbReference type="ChEBI" id="CHEBI:74449"/>
        <dbReference type="EC" id="2.1.1.266"/>
    </reaction>
</comment>
<feature type="site" description="Interaction with substrate rRNA" evidence="1">
    <location>
        <position position="3"/>
    </location>
</feature>
<keyword evidence="1" id="KW-0694">RNA-binding</keyword>
<accession>A0ABU0H0G4</accession>
<comment type="caution">
    <text evidence="2">The sequence shown here is derived from an EMBL/GenBank/DDBJ whole genome shotgun (WGS) entry which is preliminary data.</text>
</comment>
<dbReference type="RefSeq" id="WP_266346761.1">
    <property type="nucleotide sequence ID" value="NZ_JAPKNG010000001.1"/>
</dbReference>
<comment type="subunit">
    <text evidence="1">Monomer.</text>
</comment>
<keyword evidence="1 2" id="KW-0489">Methyltransferase</keyword>
<dbReference type="InterPro" id="IPR007473">
    <property type="entry name" value="RlmJ"/>
</dbReference>
<comment type="similarity">
    <text evidence="1">Belongs to the RlmJ family.</text>
</comment>
<dbReference type="GO" id="GO:0036307">
    <property type="term" value="F:23S rRNA (adenine(2030)-N(6))-methyltransferase activity"/>
    <property type="evidence" value="ECO:0007669"/>
    <property type="project" value="UniProtKB-EC"/>
</dbReference>
<organism evidence="2 3">
    <name type="scientific">Kaistia dalseonensis</name>
    <dbReference type="NCBI Taxonomy" id="410840"/>
    <lineage>
        <taxon>Bacteria</taxon>
        <taxon>Pseudomonadati</taxon>
        <taxon>Pseudomonadota</taxon>
        <taxon>Alphaproteobacteria</taxon>
        <taxon>Hyphomicrobiales</taxon>
        <taxon>Kaistiaceae</taxon>
        <taxon>Kaistia</taxon>
    </lineage>
</organism>
<protein>
    <recommendedName>
        <fullName evidence="1">Ribosomal RNA large subunit methyltransferase J</fullName>
        <ecNumber evidence="1">2.1.1.266</ecNumber>
    </recommendedName>
    <alternativeName>
        <fullName evidence="1">23S rRNA (adenine(2030)-N6)-methyltransferase</fullName>
    </alternativeName>
    <alternativeName>
        <fullName evidence="1">23S rRNA m6A2030 methyltransferase</fullName>
    </alternativeName>
</protein>
<keyword evidence="1 2" id="KW-0808">Transferase</keyword>
<keyword evidence="1" id="KW-0698">rRNA processing</keyword>
<dbReference type="Gene3D" id="3.40.50.150">
    <property type="entry name" value="Vaccinia Virus protein VP39"/>
    <property type="match status" value="1"/>
</dbReference>
<proteinExistence type="inferred from homology"/>
<feature type="binding site" evidence="1">
    <location>
        <position position="108"/>
    </location>
    <ligand>
        <name>S-adenosyl-L-methionine</name>
        <dbReference type="ChEBI" id="CHEBI:59789"/>
    </ligand>
</feature>
<evidence type="ECO:0000256" key="1">
    <source>
        <dbReference type="HAMAP-Rule" id="MF_00934"/>
    </source>
</evidence>
<comment type="function">
    <text evidence="1">Specifically methylates the adenine in position 2030 of 23S rRNA.</text>
</comment>
<sequence length="289" mass="32321">MNYRHAYHAGNYADVVKHAILALLIQHMKAKDKAFRVIDTHAGVGSYDLNGPLAAKTGEWKNGIGRLMNSEGKPATPLTRKLAEALAPYFAAIAAANRPGTFETYPGSPWIIRHSLRGIDRMTAVELHPEDYKTLAEAFAGDIQVKAIELDGWLALGSFVPPKERRGLVLIDPPFEQPDEFKTMVEGLEKAYRRWPTGTYALWYPIKDIGAVKNFHKRLFDTGIAKILAAELWIRERATPDRFNGTGLILVNPPWQLDVTIDDLLTGLAPILGETDKAGRRVWWIRGEE</sequence>
<feature type="binding site" evidence="1">
    <location>
        <position position="41"/>
    </location>
    <ligand>
        <name>S-adenosyl-L-methionine</name>
        <dbReference type="ChEBI" id="CHEBI:59789"/>
    </ligand>
</feature>
<dbReference type="PANTHER" id="PTHR37426">
    <property type="entry name" value="RIBOSOMAL RNA LARGE SUBUNIT METHYLTRANSFERASE J"/>
    <property type="match status" value="1"/>
</dbReference>
<feature type="active site" description="Proton acceptor" evidence="1">
    <location>
        <position position="172"/>
    </location>
</feature>
<gene>
    <name evidence="1" type="primary">rlmJ</name>
    <name evidence="2" type="ORF">QO014_000171</name>
</gene>
<dbReference type="Pfam" id="PF04378">
    <property type="entry name" value="RsmJ"/>
    <property type="match status" value="1"/>
</dbReference>
<name>A0ABU0H0G4_9HYPH</name>
<evidence type="ECO:0000313" key="2">
    <source>
        <dbReference type="EMBL" id="MDQ0435801.1"/>
    </source>
</evidence>
<keyword evidence="3" id="KW-1185">Reference proteome</keyword>